<evidence type="ECO:0000256" key="4">
    <source>
        <dbReference type="ARBA" id="ARBA00022840"/>
    </source>
</evidence>
<feature type="domain" description="Protein kinase" evidence="5">
    <location>
        <begin position="14"/>
        <end position="268"/>
    </location>
</feature>
<dbReference type="OrthoDB" id="69842at2759"/>
<dbReference type="PANTHER" id="PTHR24348:SF22">
    <property type="entry name" value="NON-SPECIFIC SERINE_THREONINE PROTEIN KINASE"/>
    <property type="match status" value="1"/>
</dbReference>
<protein>
    <recommendedName>
        <fullName evidence="5">Protein kinase domain-containing protein</fullName>
    </recommendedName>
</protein>
<dbReference type="InterPro" id="IPR045269">
    <property type="entry name" value="Atg1-like"/>
</dbReference>
<evidence type="ECO:0000256" key="3">
    <source>
        <dbReference type="ARBA" id="ARBA00022777"/>
    </source>
</evidence>
<dbReference type="SMART" id="SM00220">
    <property type="entry name" value="S_TKc"/>
    <property type="match status" value="1"/>
</dbReference>
<keyword evidence="2" id="KW-0547">Nucleotide-binding</keyword>
<dbReference type="EMBL" id="CAJJDP010000050">
    <property type="protein sequence ID" value="CAD8167601.1"/>
    <property type="molecule type" value="Genomic_DNA"/>
</dbReference>
<evidence type="ECO:0000256" key="2">
    <source>
        <dbReference type="ARBA" id="ARBA00022741"/>
    </source>
</evidence>
<dbReference type="Pfam" id="PF00069">
    <property type="entry name" value="Pkinase"/>
    <property type="match status" value="1"/>
</dbReference>
<dbReference type="GO" id="GO:0005829">
    <property type="term" value="C:cytosol"/>
    <property type="evidence" value="ECO:0007669"/>
    <property type="project" value="TreeGrafter"/>
</dbReference>
<dbReference type="PANTHER" id="PTHR24348">
    <property type="entry name" value="SERINE/THREONINE-PROTEIN KINASE UNC-51-RELATED"/>
    <property type="match status" value="1"/>
</dbReference>
<dbReference type="InterPro" id="IPR008271">
    <property type="entry name" value="Ser/Thr_kinase_AS"/>
</dbReference>
<evidence type="ECO:0000313" key="7">
    <source>
        <dbReference type="Proteomes" id="UP000683925"/>
    </source>
</evidence>
<evidence type="ECO:0000256" key="1">
    <source>
        <dbReference type="ARBA" id="ARBA00022679"/>
    </source>
</evidence>
<accession>A0A8S1USG4</accession>
<dbReference type="Proteomes" id="UP000683925">
    <property type="component" value="Unassembled WGS sequence"/>
</dbReference>
<dbReference type="GO" id="GO:0005776">
    <property type="term" value="C:autophagosome"/>
    <property type="evidence" value="ECO:0007669"/>
    <property type="project" value="TreeGrafter"/>
</dbReference>
<dbReference type="GO" id="GO:0005524">
    <property type="term" value="F:ATP binding"/>
    <property type="evidence" value="ECO:0007669"/>
    <property type="project" value="UniProtKB-KW"/>
</dbReference>
<dbReference type="GO" id="GO:0000407">
    <property type="term" value="C:phagophore assembly site"/>
    <property type="evidence" value="ECO:0007669"/>
    <property type="project" value="TreeGrafter"/>
</dbReference>
<dbReference type="PROSITE" id="PS50011">
    <property type="entry name" value="PROTEIN_KINASE_DOM"/>
    <property type="match status" value="1"/>
</dbReference>
<dbReference type="GO" id="GO:0004674">
    <property type="term" value="F:protein serine/threonine kinase activity"/>
    <property type="evidence" value="ECO:0007669"/>
    <property type="project" value="InterPro"/>
</dbReference>
<dbReference type="GO" id="GO:0000045">
    <property type="term" value="P:autophagosome assembly"/>
    <property type="evidence" value="ECO:0007669"/>
    <property type="project" value="TreeGrafter"/>
</dbReference>
<name>A0A8S1USG4_PAROT</name>
<dbReference type="PROSITE" id="PS00108">
    <property type="entry name" value="PROTEIN_KINASE_ST"/>
    <property type="match status" value="1"/>
</dbReference>
<dbReference type="OMA" id="FETQDHF"/>
<dbReference type="GO" id="GO:0016020">
    <property type="term" value="C:membrane"/>
    <property type="evidence" value="ECO:0007669"/>
    <property type="project" value="TreeGrafter"/>
</dbReference>
<dbReference type="GO" id="GO:0010506">
    <property type="term" value="P:regulation of autophagy"/>
    <property type="evidence" value="ECO:0007669"/>
    <property type="project" value="InterPro"/>
</dbReference>
<sequence length="472" mass="55777">MSEADNKIIGNYIQNTKRKLGQGLVCSVYEAKFLETNKYVALKKISRNSLDSRIISDQRLQKSYALEIEILQQCKHRNVISLVDHFETQDHFYIILELCDSNLKEYLENKDGQRLEEDEAMDIFSQIVEGEKCLHNQKYSHRDIKLENILLKDGCVKITDVNLAKNIEDMYKAAAHSRVGSPIYSAPEVNSNTNFCPYKADIFSLGIVLSEMLHGLIDRQLDITNYEKRNKNNLNKIRYELQELLNRMLEKDPQNRADWSDVSAFIWYYKKKNLLNKIISSFSELRQSITDENTKDFMFPTGLLIIKQYNKLIQEKQLELQARNKYNYANELKQHEELKFYLQNAKKWYENQKRNQAQILCESNDLTDELRYLERNKNNFNTHYQCYLAAFYKKLNNIAFNSIELNFKIKYFQLKLLLACDLIYDLQNVQTLLLSKNLQIENILTFNNCLEDIEQIEKYTQALLPIFNEILT</sequence>
<dbReference type="AlphaFoldDB" id="A0A8S1USG4"/>
<proteinExistence type="predicted"/>
<organism evidence="6 7">
    <name type="scientific">Paramecium octaurelia</name>
    <dbReference type="NCBI Taxonomy" id="43137"/>
    <lineage>
        <taxon>Eukaryota</taxon>
        <taxon>Sar</taxon>
        <taxon>Alveolata</taxon>
        <taxon>Ciliophora</taxon>
        <taxon>Intramacronucleata</taxon>
        <taxon>Oligohymenophorea</taxon>
        <taxon>Peniculida</taxon>
        <taxon>Parameciidae</taxon>
        <taxon>Paramecium</taxon>
    </lineage>
</organism>
<keyword evidence="7" id="KW-1185">Reference proteome</keyword>
<gene>
    <name evidence="6" type="ORF">POCTA_138.1.T0500164</name>
</gene>
<evidence type="ECO:0000313" key="6">
    <source>
        <dbReference type="EMBL" id="CAD8167601.1"/>
    </source>
</evidence>
<keyword evidence="3" id="KW-0418">Kinase</keyword>
<keyword evidence="1" id="KW-0808">Transferase</keyword>
<dbReference type="InterPro" id="IPR000719">
    <property type="entry name" value="Prot_kinase_dom"/>
</dbReference>
<evidence type="ECO:0000259" key="5">
    <source>
        <dbReference type="PROSITE" id="PS50011"/>
    </source>
</evidence>
<reference evidence="6" key="1">
    <citation type="submission" date="2021-01" db="EMBL/GenBank/DDBJ databases">
        <authorList>
            <consortium name="Genoscope - CEA"/>
            <person name="William W."/>
        </authorList>
    </citation>
    <scope>NUCLEOTIDE SEQUENCE</scope>
</reference>
<comment type="caution">
    <text evidence="6">The sequence shown here is derived from an EMBL/GenBank/DDBJ whole genome shotgun (WGS) entry which is preliminary data.</text>
</comment>
<keyword evidence="4" id="KW-0067">ATP-binding</keyword>